<dbReference type="AlphaFoldDB" id="A0A9P4SER4"/>
<proteinExistence type="predicted"/>
<protein>
    <submittedName>
        <fullName evidence="1">Uncharacterized protein</fullName>
    </submittedName>
</protein>
<dbReference type="OrthoDB" id="3350591at2759"/>
<organism evidence="1 2">
    <name type="scientific">Patellaria atrata CBS 101060</name>
    <dbReference type="NCBI Taxonomy" id="1346257"/>
    <lineage>
        <taxon>Eukaryota</taxon>
        <taxon>Fungi</taxon>
        <taxon>Dikarya</taxon>
        <taxon>Ascomycota</taxon>
        <taxon>Pezizomycotina</taxon>
        <taxon>Dothideomycetes</taxon>
        <taxon>Dothideomycetes incertae sedis</taxon>
        <taxon>Patellariales</taxon>
        <taxon>Patellariaceae</taxon>
        <taxon>Patellaria</taxon>
    </lineage>
</organism>
<dbReference type="InterPro" id="IPR053204">
    <property type="entry name" value="Oxopyrrolidines_Biosynth-assoc"/>
</dbReference>
<gene>
    <name evidence="1" type="ORF">M501DRAFT_930869</name>
</gene>
<dbReference type="Proteomes" id="UP000799429">
    <property type="component" value="Unassembled WGS sequence"/>
</dbReference>
<keyword evidence="2" id="KW-1185">Reference proteome</keyword>
<dbReference type="InterPro" id="IPR022085">
    <property type="entry name" value="OpdG"/>
</dbReference>
<dbReference type="EMBL" id="MU006092">
    <property type="protein sequence ID" value="KAF2841074.1"/>
    <property type="molecule type" value="Genomic_DNA"/>
</dbReference>
<accession>A0A9P4SER4</accession>
<evidence type="ECO:0000313" key="2">
    <source>
        <dbReference type="Proteomes" id="UP000799429"/>
    </source>
</evidence>
<dbReference type="PANTHER" id="PTHR38797">
    <property type="entry name" value="NUCLEAR PORE COMPLEX PROTEIN NUP85-RELATED"/>
    <property type="match status" value="1"/>
</dbReference>
<comment type="caution">
    <text evidence="1">The sequence shown here is derived from an EMBL/GenBank/DDBJ whole genome shotgun (WGS) entry which is preliminary data.</text>
</comment>
<reference evidence="1" key="1">
    <citation type="journal article" date="2020" name="Stud. Mycol.">
        <title>101 Dothideomycetes genomes: a test case for predicting lifestyles and emergence of pathogens.</title>
        <authorList>
            <person name="Haridas S."/>
            <person name="Albert R."/>
            <person name="Binder M."/>
            <person name="Bloem J."/>
            <person name="Labutti K."/>
            <person name="Salamov A."/>
            <person name="Andreopoulos B."/>
            <person name="Baker S."/>
            <person name="Barry K."/>
            <person name="Bills G."/>
            <person name="Bluhm B."/>
            <person name="Cannon C."/>
            <person name="Castanera R."/>
            <person name="Culley D."/>
            <person name="Daum C."/>
            <person name="Ezra D."/>
            <person name="Gonzalez J."/>
            <person name="Henrissat B."/>
            <person name="Kuo A."/>
            <person name="Liang C."/>
            <person name="Lipzen A."/>
            <person name="Lutzoni F."/>
            <person name="Magnuson J."/>
            <person name="Mondo S."/>
            <person name="Nolan M."/>
            <person name="Ohm R."/>
            <person name="Pangilinan J."/>
            <person name="Park H.-J."/>
            <person name="Ramirez L."/>
            <person name="Alfaro M."/>
            <person name="Sun H."/>
            <person name="Tritt A."/>
            <person name="Yoshinaga Y."/>
            <person name="Zwiers L.-H."/>
            <person name="Turgeon B."/>
            <person name="Goodwin S."/>
            <person name="Spatafora J."/>
            <person name="Crous P."/>
            <person name="Grigoriev I."/>
        </authorList>
    </citation>
    <scope>NUCLEOTIDE SEQUENCE</scope>
    <source>
        <strain evidence="1">CBS 101060</strain>
    </source>
</reference>
<evidence type="ECO:0000313" key="1">
    <source>
        <dbReference type="EMBL" id="KAF2841074.1"/>
    </source>
</evidence>
<name>A0A9P4SER4_9PEZI</name>
<dbReference type="Pfam" id="PF12311">
    <property type="entry name" value="DUF3632"/>
    <property type="match status" value="1"/>
</dbReference>
<sequence length="262" mass="30245">MALDNEHADYGSILSRLLEDENPNISNYVQEFTQPLSYAIQHGDDDSSPESYLWDMWNQVVSIAKRTPHADQSSLVDAIAAIQKLPPPKKGNGTECIVWSMRVWDDLPIFGAKMREIWDEEYTNDAFVNLNAFAARLTSHPPFPPVRALDFSLYAIWKIREVLEAPERSQPTPRAVEEANVWFIYAAEVLWKLSKDEKTFDGRMARPGEGFKERDWTGFSVERWRIWSQRLEMVKGYVEEGRVDSEIMKKARGKMREVEEAG</sequence>